<feature type="region of interest" description="Disordered" evidence="1">
    <location>
        <begin position="187"/>
        <end position="208"/>
    </location>
</feature>
<feature type="compositionally biased region" description="Basic and acidic residues" evidence="1">
    <location>
        <begin position="482"/>
        <end position="496"/>
    </location>
</feature>
<evidence type="ECO:0000256" key="1">
    <source>
        <dbReference type="SAM" id="MobiDB-lite"/>
    </source>
</evidence>
<evidence type="ECO:0000259" key="2">
    <source>
        <dbReference type="PROSITE" id="PS50172"/>
    </source>
</evidence>
<feature type="compositionally biased region" description="Low complexity" evidence="1">
    <location>
        <begin position="270"/>
        <end position="287"/>
    </location>
</feature>
<accession>A0AA38JLN5</accession>
<feature type="compositionally biased region" description="Polar residues" evidence="1">
    <location>
        <begin position="289"/>
        <end position="298"/>
    </location>
</feature>
<feature type="compositionally biased region" description="Basic and acidic residues" evidence="1">
    <location>
        <begin position="606"/>
        <end position="638"/>
    </location>
</feature>
<proteinExistence type="predicted"/>
<dbReference type="InterPro" id="IPR036420">
    <property type="entry name" value="BRCT_dom_sf"/>
</dbReference>
<dbReference type="SUPFAM" id="SSF52113">
    <property type="entry name" value="BRCT domain"/>
    <property type="match status" value="1"/>
</dbReference>
<dbReference type="Proteomes" id="UP001176059">
    <property type="component" value="Unassembled WGS sequence"/>
</dbReference>
<feature type="compositionally biased region" description="Polar residues" evidence="1">
    <location>
        <begin position="313"/>
        <end position="324"/>
    </location>
</feature>
<keyword evidence="4" id="KW-1185">Reference proteome</keyword>
<dbReference type="PROSITE" id="PS50172">
    <property type="entry name" value="BRCT"/>
    <property type="match status" value="2"/>
</dbReference>
<feature type="compositionally biased region" description="Polar residues" evidence="1">
    <location>
        <begin position="468"/>
        <end position="481"/>
    </location>
</feature>
<evidence type="ECO:0000313" key="3">
    <source>
        <dbReference type="EMBL" id="KAJ3734779.1"/>
    </source>
</evidence>
<feature type="compositionally biased region" description="Basic and acidic residues" evidence="1">
    <location>
        <begin position="444"/>
        <end position="465"/>
    </location>
</feature>
<evidence type="ECO:0000313" key="4">
    <source>
        <dbReference type="Proteomes" id="UP001176059"/>
    </source>
</evidence>
<feature type="region of interest" description="Disordered" evidence="1">
    <location>
        <begin position="601"/>
        <end position="639"/>
    </location>
</feature>
<gene>
    <name evidence="3" type="ORF">DFJ43DRAFT_1061553</name>
</gene>
<feature type="domain" description="BRCT" evidence="2">
    <location>
        <begin position="336"/>
        <end position="421"/>
    </location>
</feature>
<dbReference type="InterPro" id="IPR001357">
    <property type="entry name" value="BRCT_dom"/>
</dbReference>
<comment type="caution">
    <text evidence="3">The sequence shown here is derived from an EMBL/GenBank/DDBJ whole genome shotgun (WGS) entry which is preliminary data.</text>
</comment>
<organism evidence="3 4">
    <name type="scientific">Lentinula guzmanii</name>
    <dbReference type="NCBI Taxonomy" id="2804957"/>
    <lineage>
        <taxon>Eukaryota</taxon>
        <taxon>Fungi</taxon>
        <taxon>Dikarya</taxon>
        <taxon>Basidiomycota</taxon>
        <taxon>Agaricomycotina</taxon>
        <taxon>Agaricomycetes</taxon>
        <taxon>Agaricomycetidae</taxon>
        <taxon>Agaricales</taxon>
        <taxon>Marasmiineae</taxon>
        <taxon>Omphalotaceae</taxon>
        <taxon>Lentinula</taxon>
    </lineage>
</organism>
<feature type="region of interest" description="Disordered" evidence="1">
    <location>
        <begin position="424"/>
        <end position="529"/>
    </location>
</feature>
<dbReference type="Pfam" id="PF16589">
    <property type="entry name" value="BRCT_2"/>
    <property type="match status" value="1"/>
</dbReference>
<dbReference type="AlphaFoldDB" id="A0AA38JLN5"/>
<name>A0AA38JLN5_9AGAR</name>
<sequence length="707" mass="79099">MDVSVAEESKSNIFVDLSGLPLRIFVEKQLNGPNLINQLKSHGARITRTIQNAQFIITDWRSFCNSHYEERLEGKILDYSWIERCIGARRLLLEDDNWGGCEMINPEFFGAQASIEQNNQAFADSQYLPPKLMRRSNPRPVSSGNPDLAALQSFATSNVVPLTPSSLSSSTPTSSRGNITEPAFITRSQQDRSQPQSQPPQVIPTPNSMVSSWMQATMPQPVPADPYLLQQVFSNPDILRAQLHYLALCQAQQLQQPYPIPTYPINTAFAPSSSASSSSKAEDSVISNDWPSSHQPSRGPSRGPSRNGEDEQTSYSSKSPSRTLSEPPHIPIFTRNGRTLVFFVQIDLNQRHDLVNQIKKNGGTITNARESADYAILSAKSKIYSDLFREVAASNTPAVSSLFVHDCIKKGTILSHNPKYLLNAPTSRKAGRPTSNDAGPSGKPKVEVTHKDRTRDFASKSEVGSRGKVSQTIASASTTKLETARNKASKEREKPVLKKRSSSAIDNLSESEPRIPSPSPPPESSRAVSSAGRYSYSALEREYVEDYVKVLFGRDHNMSNTRIAKLLHEKMPHHTVNSWNTMVGGQLREMIEQKRKRAGIAYRKSAHTEEISGRQKPTSEEGDKAMKRQKTSKEESRNQDIQFIAQFFADGEANGVDDEDDDRSALWERLHKKGKWRTPSSWEEFYEENHLEVKRHFSDIIDQEAEQ</sequence>
<dbReference type="Gene3D" id="3.40.50.10190">
    <property type="entry name" value="BRCT domain"/>
    <property type="match status" value="1"/>
</dbReference>
<reference evidence="3" key="1">
    <citation type="submission" date="2022-08" db="EMBL/GenBank/DDBJ databases">
        <authorList>
            <consortium name="DOE Joint Genome Institute"/>
            <person name="Min B."/>
            <person name="Sierra-Patev S."/>
            <person name="Naranjo-Ortiz M."/>
            <person name="Looney B."/>
            <person name="Konkel Z."/>
            <person name="Slot J.C."/>
            <person name="Sakamoto Y."/>
            <person name="Steenwyk J.L."/>
            <person name="Rokas A."/>
            <person name="Carro J."/>
            <person name="Camarero S."/>
            <person name="Ferreira P."/>
            <person name="Molpeceres G."/>
            <person name="Ruiz-duenas F.J."/>
            <person name="Serrano A."/>
            <person name="Henrissat B."/>
            <person name="Drula E."/>
            <person name="Hughes K.W."/>
            <person name="Mata J.L."/>
            <person name="Ishikawa N.K."/>
            <person name="Vargas-Isla R."/>
            <person name="Ushijima S."/>
            <person name="Smith C.A."/>
            <person name="Ahrendt S."/>
            <person name="Andreopoulos W."/>
            <person name="He G."/>
            <person name="LaButti K."/>
            <person name="Lipzen A."/>
            <person name="Ng V."/>
            <person name="Riley R."/>
            <person name="Sandor L."/>
            <person name="Barry K."/>
            <person name="Martinez A.T."/>
            <person name="Xiao Y."/>
            <person name="Gibbons J.G."/>
            <person name="Terashima K."/>
            <person name="Hibbett D.S."/>
            <person name="Grigoriev I.V."/>
        </authorList>
    </citation>
    <scope>NUCLEOTIDE SEQUENCE</scope>
    <source>
        <strain evidence="3">ET3784</strain>
    </source>
</reference>
<dbReference type="EMBL" id="JANVFO010000012">
    <property type="protein sequence ID" value="KAJ3734779.1"/>
    <property type="molecule type" value="Genomic_DNA"/>
</dbReference>
<feature type="region of interest" description="Disordered" evidence="1">
    <location>
        <begin position="270"/>
        <end position="331"/>
    </location>
</feature>
<feature type="domain" description="BRCT" evidence="2">
    <location>
        <begin position="9"/>
        <end position="96"/>
    </location>
</feature>
<feature type="compositionally biased region" description="Low complexity" evidence="1">
    <location>
        <begin position="187"/>
        <end position="196"/>
    </location>
</feature>
<reference evidence="3" key="2">
    <citation type="journal article" date="2023" name="Proc. Natl. Acad. Sci. U.S.A.">
        <title>A global phylogenomic analysis of the shiitake genus Lentinula.</title>
        <authorList>
            <person name="Sierra-Patev S."/>
            <person name="Min B."/>
            <person name="Naranjo-Ortiz M."/>
            <person name="Looney B."/>
            <person name="Konkel Z."/>
            <person name="Slot J.C."/>
            <person name="Sakamoto Y."/>
            <person name="Steenwyk J.L."/>
            <person name="Rokas A."/>
            <person name="Carro J."/>
            <person name="Camarero S."/>
            <person name="Ferreira P."/>
            <person name="Molpeceres G."/>
            <person name="Ruiz-Duenas F.J."/>
            <person name="Serrano A."/>
            <person name="Henrissat B."/>
            <person name="Drula E."/>
            <person name="Hughes K.W."/>
            <person name="Mata J.L."/>
            <person name="Ishikawa N.K."/>
            <person name="Vargas-Isla R."/>
            <person name="Ushijima S."/>
            <person name="Smith C.A."/>
            <person name="Donoghue J."/>
            <person name="Ahrendt S."/>
            <person name="Andreopoulos W."/>
            <person name="He G."/>
            <person name="LaButti K."/>
            <person name="Lipzen A."/>
            <person name="Ng V."/>
            <person name="Riley R."/>
            <person name="Sandor L."/>
            <person name="Barry K."/>
            <person name="Martinez A.T."/>
            <person name="Xiao Y."/>
            <person name="Gibbons J.G."/>
            <person name="Terashima K."/>
            <person name="Grigoriev I.V."/>
            <person name="Hibbett D."/>
        </authorList>
    </citation>
    <scope>NUCLEOTIDE SEQUENCE</scope>
    <source>
        <strain evidence="3">ET3784</strain>
    </source>
</reference>
<protein>
    <recommendedName>
        <fullName evidence="2">BRCT domain-containing protein</fullName>
    </recommendedName>
</protein>